<protein>
    <submittedName>
        <fullName evidence="10">Branched-chain amino acid transport protein azlC</fullName>
    </submittedName>
</protein>
<reference evidence="10 11" key="1">
    <citation type="submission" date="2017-08" db="EMBL/GenBank/DDBJ databases">
        <title>Complete Genome Sequence of Streptomyces formicae KY5, the formicamycin producer.</title>
        <authorList>
            <person name="Holmes N.A."/>
            <person name="Devine R."/>
            <person name="Qin Z."/>
            <person name="Seipke R.F."/>
            <person name="Wilkinson B."/>
            <person name="Hutchings M.I."/>
        </authorList>
    </citation>
    <scope>NUCLEOTIDE SEQUENCE [LARGE SCALE GENOMIC DNA]</scope>
    <source>
        <strain evidence="10 11">KY5</strain>
    </source>
</reference>
<dbReference type="InterPro" id="IPR011606">
    <property type="entry name" value="Brnchd-chn_aa_trnsp_permease"/>
</dbReference>
<feature type="compositionally biased region" description="Low complexity" evidence="8">
    <location>
        <begin position="1"/>
        <end position="12"/>
    </location>
</feature>
<dbReference type="PANTHER" id="PTHR34979:SF1">
    <property type="entry name" value="INNER MEMBRANE PROTEIN YGAZ"/>
    <property type="match status" value="1"/>
</dbReference>
<dbReference type="GO" id="GO:1903785">
    <property type="term" value="P:L-valine transmembrane transport"/>
    <property type="evidence" value="ECO:0007669"/>
    <property type="project" value="TreeGrafter"/>
</dbReference>
<dbReference type="AlphaFoldDB" id="A0A291QK57"/>
<feature type="transmembrane region" description="Helical" evidence="9">
    <location>
        <begin position="88"/>
        <end position="109"/>
    </location>
</feature>
<evidence type="ECO:0000256" key="3">
    <source>
        <dbReference type="ARBA" id="ARBA00022448"/>
    </source>
</evidence>
<gene>
    <name evidence="10" type="ORF">KY5_7073</name>
</gene>
<evidence type="ECO:0000313" key="11">
    <source>
        <dbReference type="Proteomes" id="UP000221011"/>
    </source>
</evidence>
<sequence>MRTAPPVVGDTPAPTPAPPSEPTSSPTPVPPSGPLSWVRVALKDTASVGLAFVPIGLAFGALVTQSGIDWWWAPLSAALIYAGSFEFLLIGMVAAAVPLASIAVTAFMVNVRHVFYALSYPLHRVQGRLGKAYGTFALSDEAYALTSGEKARSWPGPRIIGLQLLLHLYWVGGATAGALLGSLIPEGVTGLDFALTALFTVLAVEAVLDLRGDLPTPLLALLSALIARLLFPGELLLAAFALFTLGLLARHLVTHRRPGRV</sequence>
<dbReference type="Proteomes" id="UP000221011">
    <property type="component" value="Chromosome"/>
</dbReference>
<keyword evidence="6 9" id="KW-1133">Transmembrane helix</keyword>
<evidence type="ECO:0000313" key="10">
    <source>
        <dbReference type="EMBL" id="ATL32091.1"/>
    </source>
</evidence>
<evidence type="ECO:0000256" key="4">
    <source>
        <dbReference type="ARBA" id="ARBA00022475"/>
    </source>
</evidence>
<evidence type="ECO:0000256" key="8">
    <source>
        <dbReference type="SAM" id="MobiDB-lite"/>
    </source>
</evidence>
<evidence type="ECO:0000256" key="7">
    <source>
        <dbReference type="ARBA" id="ARBA00023136"/>
    </source>
</evidence>
<evidence type="ECO:0000256" key="1">
    <source>
        <dbReference type="ARBA" id="ARBA00004651"/>
    </source>
</evidence>
<evidence type="ECO:0000256" key="5">
    <source>
        <dbReference type="ARBA" id="ARBA00022692"/>
    </source>
</evidence>
<feature type="compositionally biased region" description="Pro residues" evidence="8">
    <location>
        <begin position="13"/>
        <end position="31"/>
    </location>
</feature>
<evidence type="ECO:0000256" key="6">
    <source>
        <dbReference type="ARBA" id="ARBA00022989"/>
    </source>
</evidence>
<evidence type="ECO:0000256" key="2">
    <source>
        <dbReference type="ARBA" id="ARBA00010735"/>
    </source>
</evidence>
<accession>A0A291QK57</accession>
<keyword evidence="3" id="KW-0813">Transport</keyword>
<dbReference type="GO" id="GO:0005886">
    <property type="term" value="C:plasma membrane"/>
    <property type="evidence" value="ECO:0007669"/>
    <property type="project" value="UniProtKB-SubCell"/>
</dbReference>
<keyword evidence="7 9" id="KW-0472">Membrane</keyword>
<feature type="transmembrane region" description="Helical" evidence="9">
    <location>
        <begin position="48"/>
        <end position="68"/>
    </location>
</feature>
<comment type="subcellular location">
    <subcellularLocation>
        <location evidence="1">Cell membrane</location>
        <topology evidence="1">Multi-pass membrane protein</topology>
    </subcellularLocation>
</comment>
<proteinExistence type="inferred from homology"/>
<comment type="similarity">
    <text evidence="2">Belongs to the AzlC family.</text>
</comment>
<feature type="region of interest" description="Disordered" evidence="8">
    <location>
        <begin position="1"/>
        <end position="31"/>
    </location>
</feature>
<dbReference type="KEGG" id="sfk:KY5_7073"/>
<dbReference type="Pfam" id="PF03591">
    <property type="entry name" value="AzlC"/>
    <property type="match status" value="1"/>
</dbReference>
<keyword evidence="4" id="KW-1003">Cell membrane</keyword>
<dbReference type="EMBL" id="CP022685">
    <property type="protein sequence ID" value="ATL32091.1"/>
    <property type="molecule type" value="Genomic_DNA"/>
</dbReference>
<evidence type="ECO:0000256" key="9">
    <source>
        <dbReference type="SAM" id="Phobius"/>
    </source>
</evidence>
<keyword evidence="11" id="KW-1185">Reference proteome</keyword>
<name>A0A291QK57_9ACTN</name>
<organism evidence="10 11">
    <name type="scientific">Streptomyces formicae</name>
    <dbReference type="NCBI Taxonomy" id="1616117"/>
    <lineage>
        <taxon>Bacteria</taxon>
        <taxon>Bacillati</taxon>
        <taxon>Actinomycetota</taxon>
        <taxon>Actinomycetes</taxon>
        <taxon>Kitasatosporales</taxon>
        <taxon>Streptomycetaceae</taxon>
        <taxon>Streptomyces</taxon>
    </lineage>
</organism>
<feature type="transmembrane region" description="Helical" evidence="9">
    <location>
        <begin position="159"/>
        <end position="184"/>
    </location>
</feature>
<keyword evidence="5 9" id="KW-0812">Transmembrane</keyword>
<dbReference type="PANTHER" id="PTHR34979">
    <property type="entry name" value="INNER MEMBRANE PROTEIN YGAZ"/>
    <property type="match status" value="1"/>
</dbReference>